<evidence type="ECO:0000313" key="4">
    <source>
        <dbReference type="Proteomes" id="UP000596660"/>
    </source>
</evidence>
<sequence>VSSEDFMLFVSLAWAAWAFRNSVVFEEPWQNRDIGVLGFVKLVGDYAKYVGAVSVATRRIATVSRNSWCPPAAGAGKLLAFKVCRLPCMTDVSLAEALVARMGVLLAKEHGHLMVELECDALTVVKAVNGSQRGRAPIDLIFDDIDFLRGSFSSFSCMHIKRSGNCVAHLAARISPSNGVEQTFVSSFPQGLIALADIDFG</sequence>
<reference evidence="3" key="1">
    <citation type="journal article" date="2017" name="Nature">
        <title>The genome of Chenopodium quinoa.</title>
        <authorList>
            <person name="Jarvis D.E."/>
            <person name="Ho Y.S."/>
            <person name="Lightfoot D.J."/>
            <person name="Schmoeckel S.M."/>
            <person name="Li B."/>
            <person name="Borm T.J.A."/>
            <person name="Ohyanagi H."/>
            <person name="Mineta K."/>
            <person name="Michell C.T."/>
            <person name="Saber N."/>
            <person name="Kharbatia N.M."/>
            <person name="Rupper R.R."/>
            <person name="Sharp A.R."/>
            <person name="Dally N."/>
            <person name="Boughton B.A."/>
            <person name="Woo Y.H."/>
            <person name="Gao G."/>
            <person name="Schijlen E.G.W.M."/>
            <person name="Guo X."/>
            <person name="Momin A.A."/>
            <person name="Negrao S."/>
            <person name="Al-Babili S."/>
            <person name="Gehring C."/>
            <person name="Roessner U."/>
            <person name="Jung C."/>
            <person name="Murphy K."/>
            <person name="Arold S.T."/>
            <person name="Gojobori T."/>
            <person name="van der Linden C.G."/>
            <person name="van Loo E.N."/>
            <person name="Jellen E.N."/>
            <person name="Maughan P.J."/>
            <person name="Tester M."/>
        </authorList>
    </citation>
    <scope>NUCLEOTIDE SEQUENCE [LARGE SCALE GENOMIC DNA]</scope>
    <source>
        <strain evidence="3">cv. PI 614886</strain>
    </source>
</reference>
<dbReference type="InterPro" id="IPR044730">
    <property type="entry name" value="RNase_H-like_dom_plant"/>
</dbReference>
<dbReference type="InterPro" id="IPR036397">
    <property type="entry name" value="RNaseH_sf"/>
</dbReference>
<feature type="chain" id="PRO_5030714558" description="RNase H type-1 domain-containing protein" evidence="1">
    <location>
        <begin position="19"/>
        <end position="201"/>
    </location>
</feature>
<dbReference type="Gene3D" id="3.30.420.10">
    <property type="entry name" value="Ribonuclease H-like superfamily/Ribonuclease H"/>
    <property type="match status" value="1"/>
</dbReference>
<dbReference type="InterPro" id="IPR002156">
    <property type="entry name" value="RNaseH_domain"/>
</dbReference>
<dbReference type="InterPro" id="IPR052929">
    <property type="entry name" value="RNase_H-like_EbsB-rel"/>
</dbReference>
<evidence type="ECO:0000259" key="2">
    <source>
        <dbReference type="Pfam" id="PF13456"/>
    </source>
</evidence>
<dbReference type="EnsemblPlants" id="AUR62003617-RA">
    <property type="protein sequence ID" value="AUR62003617-RA:cds"/>
    <property type="gene ID" value="AUR62003617"/>
</dbReference>
<dbReference type="Proteomes" id="UP000596660">
    <property type="component" value="Unplaced"/>
</dbReference>
<feature type="domain" description="RNase H type-1" evidence="2">
    <location>
        <begin position="85"/>
        <end position="173"/>
    </location>
</feature>
<dbReference type="AlphaFoldDB" id="A0A803KX59"/>
<dbReference type="Gramene" id="AUR62003617-RA">
    <property type="protein sequence ID" value="AUR62003617-RA:cds"/>
    <property type="gene ID" value="AUR62003617"/>
</dbReference>
<dbReference type="GO" id="GO:0003676">
    <property type="term" value="F:nucleic acid binding"/>
    <property type="evidence" value="ECO:0007669"/>
    <property type="project" value="InterPro"/>
</dbReference>
<reference evidence="3" key="2">
    <citation type="submission" date="2021-03" db="UniProtKB">
        <authorList>
            <consortium name="EnsemblPlants"/>
        </authorList>
    </citation>
    <scope>IDENTIFICATION</scope>
</reference>
<dbReference type="GO" id="GO:0004523">
    <property type="term" value="F:RNA-DNA hybrid ribonuclease activity"/>
    <property type="evidence" value="ECO:0007669"/>
    <property type="project" value="InterPro"/>
</dbReference>
<dbReference type="CDD" id="cd06222">
    <property type="entry name" value="RNase_H_like"/>
    <property type="match status" value="1"/>
</dbReference>
<feature type="signal peptide" evidence="1">
    <location>
        <begin position="1"/>
        <end position="18"/>
    </location>
</feature>
<dbReference type="PANTHER" id="PTHR47074:SF48">
    <property type="entry name" value="POLYNUCLEOTIDYL TRANSFERASE, RIBONUCLEASE H-LIKE SUPERFAMILY PROTEIN"/>
    <property type="match status" value="1"/>
</dbReference>
<evidence type="ECO:0000256" key="1">
    <source>
        <dbReference type="SAM" id="SignalP"/>
    </source>
</evidence>
<accession>A0A803KX59</accession>
<keyword evidence="1" id="KW-0732">Signal</keyword>
<proteinExistence type="predicted"/>
<keyword evidence="4" id="KW-1185">Reference proteome</keyword>
<evidence type="ECO:0000313" key="3">
    <source>
        <dbReference type="EnsemblPlants" id="AUR62003617-RA:cds"/>
    </source>
</evidence>
<dbReference type="Pfam" id="PF13456">
    <property type="entry name" value="RVT_3"/>
    <property type="match status" value="1"/>
</dbReference>
<protein>
    <recommendedName>
        <fullName evidence="2">RNase H type-1 domain-containing protein</fullName>
    </recommendedName>
</protein>
<organism evidence="3 4">
    <name type="scientific">Chenopodium quinoa</name>
    <name type="common">Quinoa</name>
    <dbReference type="NCBI Taxonomy" id="63459"/>
    <lineage>
        <taxon>Eukaryota</taxon>
        <taxon>Viridiplantae</taxon>
        <taxon>Streptophyta</taxon>
        <taxon>Embryophyta</taxon>
        <taxon>Tracheophyta</taxon>
        <taxon>Spermatophyta</taxon>
        <taxon>Magnoliopsida</taxon>
        <taxon>eudicotyledons</taxon>
        <taxon>Gunneridae</taxon>
        <taxon>Pentapetalae</taxon>
        <taxon>Caryophyllales</taxon>
        <taxon>Chenopodiaceae</taxon>
        <taxon>Chenopodioideae</taxon>
        <taxon>Atripliceae</taxon>
        <taxon>Chenopodium</taxon>
    </lineage>
</organism>
<name>A0A803KX59_CHEQI</name>
<dbReference type="PANTHER" id="PTHR47074">
    <property type="entry name" value="BNAC02G40300D PROTEIN"/>
    <property type="match status" value="1"/>
</dbReference>